<proteinExistence type="predicted"/>
<feature type="DNA-binding region" description="H-T-H motif" evidence="4">
    <location>
        <begin position="30"/>
        <end position="49"/>
    </location>
</feature>
<evidence type="ECO:0000313" key="7">
    <source>
        <dbReference type="Proteomes" id="UP001223016"/>
    </source>
</evidence>
<dbReference type="InterPro" id="IPR001647">
    <property type="entry name" value="HTH_TetR"/>
</dbReference>
<dbReference type="Pfam" id="PF16925">
    <property type="entry name" value="TetR_C_13"/>
    <property type="match status" value="1"/>
</dbReference>
<feature type="domain" description="HTH tetR-type" evidence="5">
    <location>
        <begin position="7"/>
        <end position="67"/>
    </location>
</feature>
<protein>
    <submittedName>
        <fullName evidence="6">TetR/AcrR family transcriptional regulator</fullName>
    </submittedName>
</protein>
<dbReference type="PROSITE" id="PS50977">
    <property type="entry name" value="HTH_TETR_2"/>
    <property type="match status" value="1"/>
</dbReference>
<evidence type="ECO:0000313" key="6">
    <source>
        <dbReference type="EMBL" id="MDO7928127.1"/>
    </source>
</evidence>
<keyword evidence="2 4" id="KW-0238">DNA-binding</keyword>
<evidence type="ECO:0000256" key="3">
    <source>
        <dbReference type="ARBA" id="ARBA00023163"/>
    </source>
</evidence>
<evidence type="ECO:0000259" key="5">
    <source>
        <dbReference type="PROSITE" id="PS50977"/>
    </source>
</evidence>
<organism evidence="6 7">
    <name type="scientific">Pseudomonas serbiensis</name>
    <dbReference type="NCBI Taxonomy" id="3064350"/>
    <lineage>
        <taxon>Bacteria</taxon>
        <taxon>Pseudomonadati</taxon>
        <taxon>Pseudomonadota</taxon>
        <taxon>Gammaproteobacteria</taxon>
        <taxon>Pseudomonadales</taxon>
        <taxon>Pseudomonadaceae</taxon>
        <taxon>Pseudomonas</taxon>
    </lineage>
</organism>
<reference evidence="6 7" key="1">
    <citation type="submission" date="2023-07" db="EMBL/GenBank/DDBJ databases">
        <title>Identification of four novel Pseudomonas species associated with bacterial leaf spot of cucurbits.</title>
        <authorList>
            <person name="Fullem K.R."/>
        </authorList>
    </citation>
    <scope>NUCLEOTIDE SEQUENCE [LARGE SCALE GENOMIC DNA]</scope>
    <source>
        <strain evidence="6 7">KFB 138</strain>
    </source>
</reference>
<dbReference type="PANTHER" id="PTHR47506:SF6">
    <property type="entry name" value="HTH-TYPE TRANSCRIPTIONAL REPRESSOR NEMR"/>
    <property type="match status" value="1"/>
</dbReference>
<keyword evidence="3" id="KW-0804">Transcription</keyword>
<dbReference type="InterPro" id="IPR011075">
    <property type="entry name" value="TetR_C"/>
</dbReference>
<gene>
    <name evidence="6" type="ORF">Q6A51_15135</name>
</gene>
<dbReference type="PANTHER" id="PTHR47506">
    <property type="entry name" value="TRANSCRIPTIONAL REGULATORY PROTEIN"/>
    <property type="match status" value="1"/>
</dbReference>
<keyword evidence="1" id="KW-0805">Transcription regulation</keyword>
<dbReference type="RefSeq" id="WP_304575141.1">
    <property type="nucleotide sequence ID" value="NZ_JAUQOO010000010.1"/>
</dbReference>
<accession>A0ABT9CTS3</accession>
<name>A0ABT9CTS3_9PSED</name>
<dbReference type="Pfam" id="PF00440">
    <property type="entry name" value="TetR_N"/>
    <property type="match status" value="1"/>
</dbReference>
<keyword evidence="7" id="KW-1185">Reference proteome</keyword>
<dbReference type="Gene3D" id="1.10.357.10">
    <property type="entry name" value="Tetracycline Repressor, domain 2"/>
    <property type="match status" value="1"/>
</dbReference>
<evidence type="ECO:0000256" key="2">
    <source>
        <dbReference type="ARBA" id="ARBA00023125"/>
    </source>
</evidence>
<dbReference type="InterPro" id="IPR036271">
    <property type="entry name" value="Tet_transcr_reg_TetR-rel_C_sf"/>
</dbReference>
<evidence type="ECO:0000256" key="1">
    <source>
        <dbReference type="ARBA" id="ARBA00023015"/>
    </source>
</evidence>
<evidence type="ECO:0000256" key="4">
    <source>
        <dbReference type="PROSITE-ProRule" id="PRU00335"/>
    </source>
</evidence>
<sequence>MNTTGCNTTRQRILDSALTIVGHKGFSAVGLNEVLNAAHVPKGSFYHYFDSKDVFGKALLERYFELYHSDMDAIFRDPGLSGRERLLRYWEYWAANQTGTTDCRKCLAVKLGAEVADLSELMRLELERGTSVTIARLTLAIEEAVEDRSVSIREPAASVAYRLYELWLGASVMVKITRTAMPFDQAMLETRRVFAEG</sequence>
<comment type="caution">
    <text evidence="6">The sequence shown here is derived from an EMBL/GenBank/DDBJ whole genome shotgun (WGS) entry which is preliminary data.</text>
</comment>
<dbReference type="InterPro" id="IPR009057">
    <property type="entry name" value="Homeodomain-like_sf"/>
</dbReference>
<dbReference type="EMBL" id="JAUQOO010000010">
    <property type="protein sequence ID" value="MDO7928127.1"/>
    <property type="molecule type" value="Genomic_DNA"/>
</dbReference>
<dbReference type="SUPFAM" id="SSF46689">
    <property type="entry name" value="Homeodomain-like"/>
    <property type="match status" value="1"/>
</dbReference>
<dbReference type="Proteomes" id="UP001223016">
    <property type="component" value="Unassembled WGS sequence"/>
</dbReference>
<dbReference type="SUPFAM" id="SSF48498">
    <property type="entry name" value="Tetracyclin repressor-like, C-terminal domain"/>
    <property type="match status" value="1"/>
</dbReference>